<dbReference type="SUPFAM" id="SSF51182">
    <property type="entry name" value="RmlC-like cupins"/>
    <property type="match status" value="1"/>
</dbReference>
<dbReference type="InterPro" id="IPR009057">
    <property type="entry name" value="Homeodomain-like_sf"/>
</dbReference>
<evidence type="ECO:0000259" key="5">
    <source>
        <dbReference type="PROSITE" id="PS01124"/>
    </source>
</evidence>
<dbReference type="EMBL" id="JAFIWB010000026">
    <property type="protein sequence ID" value="MBN6104188.1"/>
    <property type="molecule type" value="Genomic_DNA"/>
</dbReference>
<dbReference type="Gene3D" id="1.10.10.60">
    <property type="entry name" value="Homeodomain-like"/>
    <property type="match status" value="2"/>
</dbReference>
<organism evidence="6 7">
    <name type="scientific">Xanthomonas bonasiae</name>
    <dbReference type="NCBI Taxonomy" id="2810351"/>
    <lineage>
        <taxon>Bacteria</taxon>
        <taxon>Pseudomonadati</taxon>
        <taxon>Pseudomonadota</taxon>
        <taxon>Gammaproteobacteria</taxon>
        <taxon>Lysobacterales</taxon>
        <taxon>Lysobacteraceae</taxon>
        <taxon>Xanthomonas</taxon>
    </lineage>
</organism>
<dbReference type="PANTHER" id="PTHR46796:SF2">
    <property type="entry name" value="TRANSCRIPTIONAL REGULATORY PROTEIN"/>
    <property type="match status" value="1"/>
</dbReference>
<dbReference type="Pfam" id="PF12833">
    <property type="entry name" value="HTH_18"/>
    <property type="match status" value="1"/>
</dbReference>
<dbReference type="RefSeq" id="WP_206230699.1">
    <property type="nucleotide sequence ID" value="NZ_JAFIWB010000026.1"/>
</dbReference>
<evidence type="ECO:0000313" key="6">
    <source>
        <dbReference type="EMBL" id="MBN6104188.1"/>
    </source>
</evidence>
<evidence type="ECO:0000256" key="4">
    <source>
        <dbReference type="SAM" id="MobiDB-lite"/>
    </source>
</evidence>
<keyword evidence="7" id="KW-1185">Reference proteome</keyword>
<gene>
    <name evidence="6" type="ORF">JR064_18665</name>
</gene>
<accession>A0ABS3B6E4</accession>
<proteinExistence type="predicted"/>
<name>A0ABS3B6E4_9XANT</name>
<dbReference type="SMART" id="SM00342">
    <property type="entry name" value="HTH_ARAC"/>
    <property type="match status" value="1"/>
</dbReference>
<dbReference type="SUPFAM" id="SSF46689">
    <property type="entry name" value="Homeodomain-like"/>
    <property type="match status" value="2"/>
</dbReference>
<keyword evidence="2" id="KW-0238">DNA-binding</keyword>
<feature type="region of interest" description="Disordered" evidence="4">
    <location>
        <begin position="224"/>
        <end position="245"/>
    </location>
</feature>
<evidence type="ECO:0000256" key="2">
    <source>
        <dbReference type="ARBA" id="ARBA00023125"/>
    </source>
</evidence>
<dbReference type="InterPro" id="IPR050204">
    <property type="entry name" value="AraC_XylS_family_regulators"/>
</dbReference>
<dbReference type="Proteomes" id="UP000695802">
    <property type="component" value="Unassembled WGS sequence"/>
</dbReference>
<dbReference type="InterPro" id="IPR014710">
    <property type="entry name" value="RmlC-like_jellyroll"/>
</dbReference>
<keyword evidence="1" id="KW-0805">Transcription regulation</keyword>
<keyword evidence="3" id="KW-0804">Transcription</keyword>
<dbReference type="PANTHER" id="PTHR46796">
    <property type="entry name" value="HTH-TYPE TRANSCRIPTIONAL ACTIVATOR RHAS-RELATED"/>
    <property type="match status" value="1"/>
</dbReference>
<protein>
    <submittedName>
        <fullName evidence="6">Helix-turn-helix domain-containing protein</fullName>
    </submittedName>
</protein>
<dbReference type="InterPro" id="IPR011051">
    <property type="entry name" value="RmlC_Cupin_sf"/>
</dbReference>
<evidence type="ECO:0000313" key="7">
    <source>
        <dbReference type="Proteomes" id="UP000695802"/>
    </source>
</evidence>
<reference evidence="6 7" key="1">
    <citation type="submission" date="2021-02" db="EMBL/GenBank/DDBJ databases">
        <title>Taxonomically Unique Crown Gall-Associated Xanthomonas Stains Have Deficiency in Virulence Repertories.</title>
        <authorList>
            <person name="Mafakheri H."/>
            <person name="Taghavi S.M."/>
            <person name="Dimkic I."/>
            <person name="Nemanja K."/>
            <person name="Osdaghi E."/>
        </authorList>
    </citation>
    <scope>NUCLEOTIDE SEQUENCE [LARGE SCALE GENOMIC DNA]</scope>
    <source>
        <strain evidence="6 7">FX4</strain>
    </source>
</reference>
<dbReference type="Gene3D" id="2.60.120.10">
    <property type="entry name" value="Jelly Rolls"/>
    <property type="match status" value="1"/>
</dbReference>
<sequence length="245" mass="27112">MSPAPTLSLRSYGRDGHAHQHAHVQIVLPLQGELEIEVGGRGSRLDAFRAAVVAPHTSHAQSAQGDNRFLVLDCDAAGFDDHALERLQRAPFLDLPPQLQRLLASLDPMQPGTGAAACAALALRQLRTQRRAWARLQELCLRIEDAPGQPWPVERMAQAAHLSVSRLHALFREALGRTPQAWLSARRLDWVRRQLAYGERPIAQLALDSGYADQSALTRALRRQTGHTPAAYRRRHRAATVAPDQ</sequence>
<evidence type="ECO:0000256" key="1">
    <source>
        <dbReference type="ARBA" id="ARBA00023015"/>
    </source>
</evidence>
<dbReference type="PROSITE" id="PS01124">
    <property type="entry name" value="HTH_ARAC_FAMILY_2"/>
    <property type="match status" value="1"/>
</dbReference>
<comment type="caution">
    <text evidence="6">The sequence shown here is derived from an EMBL/GenBank/DDBJ whole genome shotgun (WGS) entry which is preliminary data.</text>
</comment>
<feature type="domain" description="HTH araC/xylS-type" evidence="5">
    <location>
        <begin position="137"/>
        <end position="235"/>
    </location>
</feature>
<evidence type="ECO:0000256" key="3">
    <source>
        <dbReference type="ARBA" id="ARBA00023163"/>
    </source>
</evidence>
<dbReference type="InterPro" id="IPR018060">
    <property type="entry name" value="HTH_AraC"/>
</dbReference>